<dbReference type="GO" id="GO:0003700">
    <property type="term" value="F:DNA-binding transcription factor activity"/>
    <property type="evidence" value="ECO:0007669"/>
    <property type="project" value="InterPro"/>
</dbReference>
<dbReference type="PANTHER" id="PTHR44846:SF17">
    <property type="entry name" value="GNTR-FAMILY TRANSCRIPTIONAL REGULATOR"/>
    <property type="match status" value="1"/>
</dbReference>
<proteinExistence type="predicted"/>
<feature type="domain" description="RCK C-terminal" evidence="5">
    <location>
        <begin position="119"/>
        <end position="204"/>
    </location>
</feature>
<dbReference type="GO" id="GO:0008324">
    <property type="term" value="F:monoatomic cation transmembrane transporter activity"/>
    <property type="evidence" value="ECO:0007669"/>
    <property type="project" value="InterPro"/>
</dbReference>
<dbReference type="OrthoDB" id="226679at2"/>
<dbReference type="GO" id="GO:0006813">
    <property type="term" value="P:potassium ion transport"/>
    <property type="evidence" value="ECO:0007669"/>
    <property type="project" value="InterPro"/>
</dbReference>
<keyword evidence="3" id="KW-0804">Transcription</keyword>
<dbReference type="eggNOG" id="COG2188">
    <property type="taxonomic scope" value="Bacteria"/>
</dbReference>
<evidence type="ECO:0000256" key="1">
    <source>
        <dbReference type="ARBA" id="ARBA00023015"/>
    </source>
</evidence>
<dbReference type="CDD" id="cd07377">
    <property type="entry name" value="WHTH_GntR"/>
    <property type="match status" value="1"/>
</dbReference>
<dbReference type="Pfam" id="PF00392">
    <property type="entry name" value="GntR"/>
    <property type="match status" value="1"/>
</dbReference>
<name>A0A0A3IKW5_9BACI</name>
<dbReference type="InterPro" id="IPR000524">
    <property type="entry name" value="Tscrpt_reg_HTH_GntR"/>
</dbReference>
<keyword evidence="7" id="KW-1185">Reference proteome</keyword>
<dbReference type="AlphaFoldDB" id="A0A0A3IKW5"/>
<evidence type="ECO:0000259" key="5">
    <source>
        <dbReference type="PROSITE" id="PS51202"/>
    </source>
</evidence>
<dbReference type="InterPro" id="IPR036721">
    <property type="entry name" value="RCK_C_sf"/>
</dbReference>
<keyword evidence="1" id="KW-0805">Transcription regulation</keyword>
<sequence>MQIKKPKYQIIAEDIAAKIVEKKYVIGEKIYARSIIASQYGVSAETARRAIAMLQDLEIVEATKGSGVVITSYENAVKFVHQNEGVQSIRDLQLNIQDILEHQEAELANLHDLVSELVNRTSRFKAINPFIPYQLEITEACPYLDKTISEINFWQHTGATIIAIRKGSDLLLSPGPYAALHPGNVIYFIGDDDCLIKAGQFLKL</sequence>
<evidence type="ECO:0000313" key="7">
    <source>
        <dbReference type="Proteomes" id="UP000030437"/>
    </source>
</evidence>
<dbReference type="SMART" id="SM00345">
    <property type="entry name" value="HTH_GNTR"/>
    <property type="match status" value="1"/>
</dbReference>
<evidence type="ECO:0000256" key="3">
    <source>
        <dbReference type="ARBA" id="ARBA00023163"/>
    </source>
</evidence>
<dbReference type="PANTHER" id="PTHR44846">
    <property type="entry name" value="MANNOSYL-D-GLYCERATE TRANSPORT/METABOLISM SYSTEM REPRESSOR MNGR-RELATED"/>
    <property type="match status" value="1"/>
</dbReference>
<organism evidence="6 7">
    <name type="scientific">Lysinibacillus odysseyi 34hs-1 = NBRC 100172</name>
    <dbReference type="NCBI Taxonomy" id="1220589"/>
    <lineage>
        <taxon>Bacteria</taxon>
        <taxon>Bacillati</taxon>
        <taxon>Bacillota</taxon>
        <taxon>Bacilli</taxon>
        <taxon>Bacillales</taxon>
        <taxon>Bacillaceae</taxon>
        <taxon>Lysinibacillus</taxon>
    </lineage>
</organism>
<dbReference type="InterPro" id="IPR036388">
    <property type="entry name" value="WH-like_DNA-bd_sf"/>
</dbReference>
<dbReference type="InterPro" id="IPR050679">
    <property type="entry name" value="Bact_HTH_transcr_reg"/>
</dbReference>
<accession>A0A0A3IKW5</accession>
<dbReference type="GO" id="GO:0045892">
    <property type="term" value="P:negative regulation of DNA-templated transcription"/>
    <property type="evidence" value="ECO:0007669"/>
    <property type="project" value="TreeGrafter"/>
</dbReference>
<dbReference type="Gene3D" id="1.10.10.10">
    <property type="entry name" value="Winged helix-like DNA-binding domain superfamily/Winged helix DNA-binding domain"/>
    <property type="match status" value="1"/>
</dbReference>
<dbReference type="STRING" id="1220589.CD32_16710"/>
<dbReference type="GO" id="GO:0003677">
    <property type="term" value="F:DNA binding"/>
    <property type="evidence" value="ECO:0007669"/>
    <property type="project" value="UniProtKB-KW"/>
</dbReference>
<dbReference type="Pfam" id="PF02080">
    <property type="entry name" value="TrkA_C"/>
    <property type="match status" value="1"/>
</dbReference>
<dbReference type="EMBL" id="JPVP01000058">
    <property type="protein sequence ID" value="KGR83468.1"/>
    <property type="molecule type" value="Genomic_DNA"/>
</dbReference>
<evidence type="ECO:0000313" key="6">
    <source>
        <dbReference type="EMBL" id="KGR83468.1"/>
    </source>
</evidence>
<dbReference type="SUPFAM" id="SSF116726">
    <property type="entry name" value="TrkA C-terminal domain-like"/>
    <property type="match status" value="1"/>
</dbReference>
<evidence type="ECO:0000259" key="4">
    <source>
        <dbReference type="PROSITE" id="PS50949"/>
    </source>
</evidence>
<dbReference type="InterPro" id="IPR036390">
    <property type="entry name" value="WH_DNA-bd_sf"/>
</dbReference>
<dbReference type="RefSeq" id="WP_036156675.1">
    <property type="nucleotide sequence ID" value="NZ_AVCX01000003.1"/>
</dbReference>
<dbReference type="eggNOG" id="COG0490">
    <property type="taxonomic scope" value="Bacteria"/>
</dbReference>
<gene>
    <name evidence="6" type="ORF">CD32_16710</name>
</gene>
<comment type="caution">
    <text evidence="6">The sequence shown here is derived from an EMBL/GenBank/DDBJ whole genome shotgun (WGS) entry which is preliminary data.</text>
</comment>
<dbReference type="Gene3D" id="3.30.70.1450">
    <property type="entry name" value="Regulator of K+ conductance, C-terminal domain"/>
    <property type="match status" value="1"/>
</dbReference>
<dbReference type="InterPro" id="IPR006037">
    <property type="entry name" value="RCK_C"/>
</dbReference>
<dbReference type="PROSITE" id="PS51202">
    <property type="entry name" value="RCK_C"/>
    <property type="match status" value="1"/>
</dbReference>
<feature type="domain" description="HTH gntR-type" evidence="4">
    <location>
        <begin position="5"/>
        <end position="73"/>
    </location>
</feature>
<dbReference type="PROSITE" id="PS50949">
    <property type="entry name" value="HTH_GNTR"/>
    <property type="match status" value="1"/>
</dbReference>
<keyword evidence="2" id="KW-0238">DNA-binding</keyword>
<dbReference type="Proteomes" id="UP000030437">
    <property type="component" value="Unassembled WGS sequence"/>
</dbReference>
<reference evidence="6 7" key="1">
    <citation type="submission" date="2014-02" db="EMBL/GenBank/DDBJ databases">
        <title>Draft genome sequence of Lysinibacillus odysseyi NBRC 100172.</title>
        <authorList>
            <person name="Zhang F."/>
            <person name="Wang G."/>
            <person name="Zhang L."/>
        </authorList>
    </citation>
    <scope>NUCLEOTIDE SEQUENCE [LARGE SCALE GENOMIC DNA]</scope>
    <source>
        <strain evidence="6 7">NBRC 100172</strain>
    </source>
</reference>
<protein>
    <submittedName>
        <fullName evidence="6">GntR family transcriptional regulator</fullName>
    </submittedName>
</protein>
<evidence type="ECO:0000256" key="2">
    <source>
        <dbReference type="ARBA" id="ARBA00023125"/>
    </source>
</evidence>
<dbReference type="SUPFAM" id="SSF46785">
    <property type="entry name" value="Winged helix' DNA-binding domain"/>
    <property type="match status" value="1"/>
</dbReference>